<dbReference type="PANTHER" id="PTHR24362">
    <property type="entry name" value="SERINE/THREONINE-PROTEIN KINASE NEK"/>
    <property type="match status" value="1"/>
</dbReference>
<proteinExistence type="predicted"/>
<feature type="region of interest" description="Disordered" evidence="1">
    <location>
        <begin position="298"/>
        <end position="319"/>
    </location>
</feature>
<dbReference type="EMBL" id="JAPFFF010000002">
    <property type="protein sequence ID" value="KAK8896438.1"/>
    <property type="molecule type" value="Genomic_DNA"/>
</dbReference>
<dbReference type="PROSITE" id="PS50011">
    <property type="entry name" value="PROTEIN_KINASE_DOM"/>
    <property type="match status" value="1"/>
</dbReference>
<dbReference type="SMART" id="SM00220">
    <property type="entry name" value="S_TKc"/>
    <property type="match status" value="1"/>
</dbReference>
<name>A0ABR2KZ93_9EUKA</name>
<comment type="caution">
    <text evidence="3">The sequence shown here is derived from an EMBL/GenBank/DDBJ whole genome shotgun (WGS) entry which is preliminary data.</text>
</comment>
<dbReference type="InterPro" id="IPR000719">
    <property type="entry name" value="Prot_kinase_dom"/>
</dbReference>
<evidence type="ECO:0000259" key="2">
    <source>
        <dbReference type="PROSITE" id="PS50011"/>
    </source>
</evidence>
<dbReference type="SUPFAM" id="SSF56112">
    <property type="entry name" value="Protein kinase-like (PK-like)"/>
    <property type="match status" value="1"/>
</dbReference>
<dbReference type="PANTHER" id="PTHR24362:SF309">
    <property type="entry name" value="PROTEIN KINASE DOMAIN-CONTAINING PROTEIN"/>
    <property type="match status" value="1"/>
</dbReference>
<dbReference type="InterPro" id="IPR011009">
    <property type="entry name" value="Kinase-like_dom_sf"/>
</dbReference>
<keyword evidence="4" id="KW-1185">Reference proteome</keyword>
<accession>A0ABR2KZ93</accession>
<evidence type="ECO:0000256" key="1">
    <source>
        <dbReference type="SAM" id="MobiDB-lite"/>
    </source>
</evidence>
<dbReference type="PROSITE" id="PS00108">
    <property type="entry name" value="PROTEIN_KINASE_ST"/>
    <property type="match status" value="1"/>
</dbReference>
<organism evidence="3 4">
    <name type="scientific">Tritrichomonas musculus</name>
    <dbReference type="NCBI Taxonomy" id="1915356"/>
    <lineage>
        <taxon>Eukaryota</taxon>
        <taxon>Metamonada</taxon>
        <taxon>Parabasalia</taxon>
        <taxon>Tritrichomonadida</taxon>
        <taxon>Tritrichomonadidae</taxon>
        <taxon>Tritrichomonas</taxon>
    </lineage>
</organism>
<feature type="domain" description="Protein kinase" evidence="2">
    <location>
        <begin position="16"/>
        <end position="258"/>
    </location>
</feature>
<feature type="compositionally biased region" description="Basic and acidic residues" evidence="1">
    <location>
        <begin position="310"/>
        <end position="319"/>
    </location>
</feature>
<gene>
    <name evidence="3" type="ORF">M9Y10_014338</name>
</gene>
<evidence type="ECO:0000313" key="3">
    <source>
        <dbReference type="EMBL" id="KAK8896438.1"/>
    </source>
</evidence>
<dbReference type="Proteomes" id="UP001470230">
    <property type="component" value="Unassembled WGS sequence"/>
</dbReference>
<evidence type="ECO:0000313" key="4">
    <source>
        <dbReference type="Proteomes" id="UP001470230"/>
    </source>
</evidence>
<dbReference type="Pfam" id="PF00069">
    <property type="entry name" value="Pkinase"/>
    <property type="match status" value="1"/>
</dbReference>
<sequence length="342" mass="39393">MEDLEQIKTDLSKHGYVYMKPAGKGSYSRVFLCKSTIYNNFFAIKRIPKNETTKLEYNALISLSHPSIIKLYEAFEESDSEYLIMEYCPNGTLKEKGKLEYNEFVQYAKQILEALSYCHSKLIAHRDIKPENIFLDKYKRAKLADFGFAQKFEEDKISTDQCGSLMFCAPELLNGRTNNPFQTDVWSLGATFFYLATGLNPFPNDTKEILQQAVKSGRISYASVNIDPRIQSLIMRMTTINPEQRPSIESLLNLQMFTSIKFKKIPNFTSIYSLVQNQKMTTSSTGFHSQRFHVQDLTGEPNESNTQNEQKGEQHDAYKRTPHTYKSVICIPYVNKLNFGKK</sequence>
<dbReference type="Gene3D" id="1.10.510.10">
    <property type="entry name" value="Transferase(Phosphotransferase) domain 1"/>
    <property type="match status" value="1"/>
</dbReference>
<protein>
    <recommendedName>
        <fullName evidence="2">Protein kinase domain-containing protein</fullName>
    </recommendedName>
</protein>
<reference evidence="3 4" key="1">
    <citation type="submission" date="2024-04" db="EMBL/GenBank/DDBJ databases">
        <title>Tritrichomonas musculus Genome.</title>
        <authorList>
            <person name="Alves-Ferreira E."/>
            <person name="Grigg M."/>
            <person name="Lorenzi H."/>
            <person name="Galac M."/>
        </authorList>
    </citation>
    <scope>NUCLEOTIDE SEQUENCE [LARGE SCALE GENOMIC DNA]</scope>
    <source>
        <strain evidence="3 4">EAF2021</strain>
    </source>
</reference>
<dbReference type="InterPro" id="IPR008271">
    <property type="entry name" value="Ser/Thr_kinase_AS"/>
</dbReference>